<comment type="similarity">
    <text evidence="1">Belongs to the ABC transporter superfamily.</text>
</comment>
<evidence type="ECO:0000313" key="6">
    <source>
        <dbReference type="EMBL" id="NED96381.1"/>
    </source>
</evidence>
<dbReference type="EMBL" id="JAAGOB010000007">
    <property type="protein sequence ID" value="NED96381.1"/>
    <property type="molecule type" value="Genomic_DNA"/>
</dbReference>
<protein>
    <submittedName>
        <fullName evidence="6">ABC transporter ATP-binding protein</fullName>
    </submittedName>
</protein>
<evidence type="ECO:0000256" key="1">
    <source>
        <dbReference type="ARBA" id="ARBA00005417"/>
    </source>
</evidence>
<dbReference type="InterPro" id="IPR013563">
    <property type="entry name" value="Oligopep_ABC_C"/>
</dbReference>
<dbReference type="SMART" id="SM00382">
    <property type="entry name" value="AAA"/>
    <property type="match status" value="1"/>
</dbReference>
<feature type="domain" description="ABC transporter" evidence="5">
    <location>
        <begin position="13"/>
        <end position="266"/>
    </location>
</feature>
<dbReference type="GO" id="GO:0015833">
    <property type="term" value="P:peptide transport"/>
    <property type="evidence" value="ECO:0007669"/>
    <property type="project" value="InterPro"/>
</dbReference>
<evidence type="ECO:0000256" key="2">
    <source>
        <dbReference type="ARBA" id="ARBA00022448"/>
    </source>
</evidence>
<dbReference type="CDD" id="cd03257">
    <property type="entry name" value="ABC_NikE_OppD_transporters"/>
    <property type="match status" value="1"/>
</dbReference>
<dbReference type="PANTHER" id="PTHR43776:SF7">
    <property type="entry name" value="D,D-DIPEPTIDE TRANSPORT ATP-BINDING PROTEIN DDPF-RELATED"/>
    <property type="match status" value="1"/>
</dbReference>
<dbReference type="Gene3D" id="3.40.50.300">
    <property type="entry name" value="P-loop containing nucleotide triphosphate hydrolases"/>
    <property type="match status" value="1"/>
</dbReference>
<evidence type="ECO:0000259" key="5">
    <source>
        <dbReference type="PROSITE" id="PS50893"/>
    </source>
</evidence>
<keyword evidence="2" id="KW-0813">Transport</keyword>
<dbReference type="Pfam" id="PF08352">
    <property type="entry name" value="oligo_HPY"/>
    <property type="match status" value="1"/>
</dbReference>
<dbReference type="InterPro" id="IPR003593">
    <property type="entry name" value="AAA+_ATPase"/>
</dbReference>
<dbReference type="NCBIfam" id="TIGR01727">
    <property type="entry name" value="oligo_HPY"/>
    <property type="match status" value="1"/>
</dbReference>
<evidence type="ECO:0000256" key="4">
    <source>
        <dbReference type="ARBA" id="ARBA00022840"/>
    </source>
</evidence>
<keyword evidence="3" id="KW-0547">Nucleotide-binding</keyword>
<dbReference type="PANTHER" id="PTHR43776">
    <property type="entry name" value="TRANSPORT ATP-BINDING PROTEIN"/>
    <property type="match status" value="1"/>
</dbReference>
<dbReference type="RefSeq" id="WP_163819177.1">
    <property type="nucleotide sequence ID" value="NZ_JAAGOB010000007.1"/>
</dbReference>
<organism evidence="6 7">
    <name type="scientific">Phytoactinopolyspora alkaliphila</name>
    <dbReference type="NCBI Taxonomy" id="1783498"/>
    <lineage>
        <taxon>Bacteria</taxon>
        <taxon>Bacillati</taxon>
        <taxon>Actinomycetota</taxon>
        <taxon>Actinomycetes</taxon>
        <taxon>Jiangellales</taxon>
        <taxon>Jiangellaceae</taxon>
        <taxon>Phytoactinopolyspora</taxon>
    </lineage>
</organism>
<dbReference type="PROSITE" id="PS00211">
    <property type="entry name" value="ABC_TRANSPORTER_1"/>
    <property type="match status" value="1"/>
</dbReference>
<evidence type="ECO:0000256" key="3">
    <source>
        <dbReference type="ARBA" id="ARBA00022741"/>
    </source>
</evidence>
<dbReference type="Pfam" id="PF00005">
    <property type="entry name" value="ABC_tran"/>
    <property type="match status" value="1"/>
</dbReference>
<sequence length="341" mass="36096">MSAGNGTAGMPAVSADDVNVEFGTARGLAALLAERRIRVLEDVSFAIQPGEILGLGGESGSGKSTVAGVLCGLVGVSAGQVRVGGQDVTHFSHREWRGVRTEIQLIFQDPFESLNPQFTVFASVAEPLVSLGLCAKDELVPRVIDALDKAELRPPSAYLNRRPTSLSGGERQRVAIARALVVNPSVLVADEPVSMLDPTTAVEITSLLRRLADDLGVAILLISHDLKLLGGVCDRVGIMYLGRLVETGSASDVLRHAKHPYTKLLVSAVPNVDPRLRRPRVVLKGALPSPAHRPSGCPFHPRCPIADGGGCATTVPELTGQAHRCACHRAGEIPDAERSYQ</sequence>
<proteinExistence type="inferred from homology"/>
<dbReference type="InterPro" id="IPR027417">
    <property type="entry name" value="P-loop_NTPase"/>
</dbReference>
<reference evidence="6 7" key="1">
    <citation type="submission" date="2020-02" db="EMBL/GenBank/DDBJ databases">
        <authorList>
            <person name="Li X.-J."/>
            <person name="Feng X.-M."/>
        </authorList>
    </citation>
    <scope>NUCLEOTIDE SEQUENCE [LARGE SCALE GENOMIC DNA]</scope>
    <source>
        <strain evidence="6 7">CGMCC 4.7225</strain>
    </source>
</reference>
<dbReference type="SUPFAM" id="SSF52540">
    <property type="entry name" value="P-loop containing nucleoside triphosphate hydrolases"/>
    <property type="match status" value="1"/>
</dbReference>
<accession>A0A6N9YMU1</accession>
<gene>
    <name evidence="6" type="ORF">G1H11_13805</name>
</gene>
<dbReference type="GO" id="GO:0016887">
    <property type="term" value="F:ATP hydrolysis activity"/>
    <property type="evidence" value="ECO:0007669"/>
    <property type="project" value="InterPro"/>
</dbReference>
<evidence type="ECO:0000313" key="7">
    <source>
        <dbReference type="Proteomes" id="UP000469185"/>
    </source>
</evidence>
<dbReference type="PROSITE" id="PS50893">
    <property type="entry name" value="ABC_TRANSPORTER_2"/>
    <property type="match status" value="1"/>
</dbReference>
<dbReference type="Proteomes" id="UP000469185">
    <property type="component" value="Unassembled WGS sequence"/>
</dbReference>
<dbReference type="GO" id="GO:0055085">
    <property type="term" value="P:transmembrane transport"/>
    <property type="evidence" value="ECO:0007669"/>
    <property type="project" value="UniProtKB-ARBA"/>
</dbReference>
<keyword evidence="7" id="KW-1185">Reference proteome</keyword>
<comment type="caution">
    <text evidence="6">The sequence shown here is derived from an EMBL/GenBank/DDBJ whole genome shotgun (WGS) entry which is preliminary data.</text>
</comment>
<keyword evidence="4 6" id="KW-0067">ATP-binding</keyword>
<dbReference type="InterPro" id="IPR050319">
    <property type="entry name" value="ABC_transp_ATP-bind"/>
</dbReference>
<dbReference type="InterPro" id="IPR003439">
    <property type="entry name" value="ABC_transporter-like_ATP-bd"/>
</dbReference>
<name>A0A6N9YMU1_9ACTN</name>
<dbReference type="GO" id="GO:0005524">
    <property type="term" value="F:ATP binding"/>
    <property type="evidence" value="ECO:0007669"/>
    <property type="project" value="UniProtKB-KW"/>
</dbReference>
<dbReference type="InterPro" id="IPR017871">
    <property type="entry name" value="ABC_transporter-like_CS"/>
</dbReference>
<dbReference type="AlphaFoldDB" id="A0A6N9YMU1"/>